<dbReference type="InterPro" id="IPR011045">
    <property type="entry name" value="N2O_reductase_N"/>
</dbReference>
<comment type="caution">
    <text evidence="1">The sequence shown here is derived from an EMBL/GenBank/DDBJ whole genome shotgun (WGS) entry which is preliminary data.</text>
</comment>
<dbReference type="SUPFAM" id="SSF50974">
    <property type="entry name" value="Nitrous oxide reductase, N-terminal domain"/>
    <property type="match status" value="1"/>
</dbReference>
<proteinExistence type="predicted"/>
<dbReference type="InterPro" id="IPR015943">
    <property type="entry name" value="WD40/YVTN_repeat-like_dom_sf"/>
</dbReference>
<dbReference type="PANTHER" id="PTHR47197:SF3">
    <property type="entry name" value="DIHYDRO-HEME D1 DEHYDROGENASE"/>
    <property type="match status" value="1"/>
</dbReference>
<name>A0A5C6LQV1_9BACT</name>
<dbReference type="RefSeq" id="WP_146305917.1">
    <property type="nucleotide sequence ID" value="NZ_VOHS01000014.1"/>
</dbReference>
<dbReference type="PANTHER" id="PTHR47197">
    <property type="entry name" value="PROTEIN NIRF"/>
    <property type="match status" value="1"/>
</dbReference>
<dbReference type="Gene3D" id="2.130.10.10">
    <property type="entry name" value="YVTN repeat-like/Quinoprotein amine dehydrogenase"/>
    <property type="match status" value="1"/>
</dbReference>
<dbReference type="PROSITE" id="PS51257">
    <property type="entry name" value="PROKAR_LIPOPROTEIN"/>
    <property type="match status" value="1"/>
</dbReference>
<dbReference type="AlphaFoldDB" id="A0A5C6LQV1"/>
<evidence type="ECO:0000313" key="1">
    <source>
        <dbReference type="EMBL" id="TWV99572.1"/>
    </source>
</evidence>
<evidence type="ECO:0000313" key="2">
    <source>
        <dbReference type="Proteomes" id="UP000318815"/>
    </source>
</evidence>
<dbReference type="OrthoDB" id="792648at2"/>
<gene>
    <name evidence="1" type="ORF">FEF09_15250</name>
</gene>
<organism evidence="1 2">
    <name type="scientific">Chitinophaga pinensis</name>
    <dbReference type="NCBI Taxonomy" id="79329"/>
    <lineage>
        <taxon>Bacteria</taxon>
        <taxon>Pseudomonadati</taxon>
        <taxon>Bacteroidota</taxon>
        <taxon>Chitinophagia</taxon>
        <taxon>Chitinophagales</taxon>
        <taxon>Chitinophagaceae</taxon>
        <taxon>Chitinophaga</taxon>
    </lineage>
</organism>
<dbReference type="EMBL" id="VOHS01000014">
    <property type="protein sequence ID" value="TWV99572.1"/>
    <property type="molecule type" value="Genomic_DNA"/>
</dbReference>
<dbReference type="InterPro" id="IPR051200">
    <property type="entry name" value="Host-pathogen_enzymatic-act"/>
</dbReference>
<protein>
    <submittedName>
        <fullName evidence="1">YncE family protein</fullName>
    </submittedName>
</protein>
<accession>A0A5C6LQV1</accession>
<sequence length="383" mass="42221">MRILPKLISRRSLLLFLLAAIIGLSACRKGNGIIPGEETQVGEPDTLRNGFYLLNEGNMGMNLSTLDYYDRSTGIYKSNIYSEINPGATKELGDVGNDIGIYGSKLYAVINMSDKVDVLETHSAKRIGQISIRNCRYITFYKGKAYVSSYAATIGNASAGAGYIAEVDTATLQILRTVSVGRQPEEMAIAGDKLYIANSGGYSPPRYERTVSVVDMTTFKEIKRIDVAINLHRVKADKYGDVYVTSRGDYYNIHSKLYVIDTQKDIVKDSFNLAASNLAIAGDSAYVYSAEWSYITNKNTVSYAIINVKDETKVTDNFITDGVDKEIKTPYGIAIDPENGDIYVTDAKNYLLPGTLYCFSKSGKKKWSVTAGNIPAHFAFIPR</sequence>
<keyword evidence="2" id="KW-1185">Reference proteome</keyword>
<dbReference type="Proteomes" id="UP000318815">
    <property type="component" value="Unassembled WGS sequence"/>
</dbReference>
<reference evidence="1 2" key="1">
    <citation type="submission" date="2019-08" db="EMBL/GenBank/DDBJ databases">
        <title>Whole genome sequencing of chitin degrading bacteria Chitinophaga pinensis YS16.</title>
        <authorList>
            <person name="Singh R.P."/>
            <person name="Manchanda G."/>
            <person name="Maurya I.K."/>
            <person name="Joshi N.K."/>
            <person name="Srivastava A.K."/>
        </authorList>
    </citation>
    <scope>NUCLEOTIDE SEQUENCE [LARGE SCALE GENOMIC DNA]</scope>
    <source>
        <strain evidence="1 2">YS-16</strain>
    </source>
</reference>